<dbReference type="EMBL" id="LR796957">
    <property type="protein sequence ID" value="CAB4177877.1"/>
    <property type="molecule type" value="Genomic_DNA"/>
</dbReference>
<organism evidence="2">
    <name type="scientific">uncultured Caudovirales phage</name>
    <dbReference type="NCBI Taxonomy" id="2100421"/>
    <lineage>
        <taxon>Viruses</taxon>
        <taxon>Duplodnaviria</taxon>
        <taxon>Heunggongvirae</taxon>
        <taxon>Uroviricota</taxon>
        <taxon>Caudoviricetes</taxon>
        <taxon>Peduoviridae</taxon>
        <taxon>Maltschvirus</taxon>
        <taxon>Maltschvirus maltsch</taxon>
    </lineage>
</organism>
<evidence type="ECO:0000313" key="2">
    <source>
        <dbReference type="EMBL" id="CAB4177877.1"/>
    </source>
</evidence>
<protein>
    <submittedName>
        <fullName evidence="2">Uncharacterized protein</fullName>
    </submittedName>
</protein>
<reference evidence="2" key="1">
    <citation type="submission" date="2020-05" db="EMBL/GenBank/DDBJ databases">
        <authorList>
            <person name="Chiriac C."/>
            <person name="Salcher M."/>
            <person name="Ghai R."/>
            <person name="Kavagutti S V."/>
        </authorList>
    </citation>
    <scope>NUCLEOTIDE SEQUENCE</scope>
</reference>
<accession>A0A6J5Q5P7</accession>
<feature type="region of interest" description="Disordered" evidence="1">
    <location>
        <begin position="23"/>
        <end position="61"/>
    </location>
</feature>
<name>A0A6J5Q5P7_9CAUD</name>
<proteinExistence type="predicted"/>
<gene>
    <name evidence="2" type="ORF">UFOVP1009_9</name>
</gene>
<sequence length="84" mass="9238">MRMRYKRYFEMEVNNMKSTMDMYKSMPGASGSGKSDRDSDNGYGNKGNSAMNESPKGKAPSMVGLAANCEMDNMIVRMGSSKGM</sequence>
<evidence type="ECO:0000256" key="1">
    <source>
        <dbReference type="SAM" id="MobiDB-lite"/>
    </source>
</evidence>